<dbReference type="PANTHER" id="PTHR11767">
    <property type="entry name" value="INWARD RECTIFIER POTASSIUM CHANNEL"/>
    <property type="match status" value="1"/>
</dbReference>
<evidence type="ECO:0000256" key="6">
    <source>
        <dbReference type="ARBA" id="ARBA00022958"/>
    </source>
</evidence>
<keyword evidence="9" id="KW-0472">Membrane</keyword>
<evidence type="ECO:0000256" key="9">
    <source>
        <dbReference type="ARBA" id="ARBA00023136"/>
    </source>
</evidence>
<keyword evidence="8 11" id="KW-0406">Ion transport</keyword>
<dbReference type="InterPro" id="IPR013518">
    <property type="entry name" value="K_chnl_inward-rec_Kir_cyto"/>
</dbReference>
<evidence type="ECO:0000256" key="10">
    <source>
        <dbReference type="ARBA" id="ARBA00023303"/>
    </source>
</evidence>
<reference evidence="14 15" key="1">
    <citation type="journal article" date="2010" name="Nature">
        <title>The Ectocarpus genome and the independent evolution of multicellularity in brown algae.</title>
        <authorList>
            <person name="Cock J.M."/>
            <person name="Sterck L."/>
            <person name="Rouze P."/>
            <person name="Scornet D."/>
            <person name="Allen A.E."/>
            <person name="Amoutzias G."/>
            <person name="Anthouard V."/>
            <person name="Artiguenave F."/>
            <person name="Aury J.M."/>
            <person name="Badger J.H."/>
            <person name="Beszteri B."/>
            <person name="Billiau K."/>
            <person name="Bonnet E."/>
            <person name="Bothwell J.H."/>
            <person name="Bowler C."/>
            <person name="Boyen C."/>
            <person name="Brownlee C."/>
            <person name="Carrano C.J."/>
            <person name="Charrier B."/>
            <person name="Cho G.Y."/>
            <person name="Coelho S.M."/>
            <person name="Collen J."/>
            <person name="Corre E."/>
            <person name="Da Silva C."/>
            <person name="Delage L."/>
            <person name="Delaroque N."/>
            <person name="Dittami S.M."/>
            <person name="Doulbeau S."/>
            <person name="Elias M."/>
            <person name="Farnham G."/>
            <person name="Gachon C.M."/>
            <person name="Gschloessl B."/>
            <person name="Heesch S."/>
            <person name="Jabbari K."/>
            <person name="Jubin C."/>
            <person name="Kawai H."/>
            <person name="Kimura K."/>
            <person name="Kloareg B."/>
            <person name="Kupper F.C."/>
            <person name="Lang D."/>
            <person name="Le Bail A."/>
            <person name="Leblanc C."/>
            <person name="Lerouge P."/>
            <person name="Lohr M."/>
            <person name="Lopez P.J."/>
            <person name="Martens C."/>
            <person name="Maumus F."/>
            <person name="Michel G."/>
            <person name="Miranda-Saavedra D."/>
            <person name="Morales J."/>
            <person name="Moreau H."/>
            <person name="Motomura T."/>
            <person name="Nagasato C."/>
            <person name="Napoli C.A."/>
            <person name="Nelson D.R."/>
            <person name="Nyvall-Collen P."/>
            <person name="Peters A.F."/>
            <person name="Pommier C."/>
            <person name="Potin P."/>
            <person name="Poulain J."/>
            <person name="Quesneville H."/>
            <person name="Read B."/>
            <person name="Rensing S.A."/>
            <person name="Ritter A."/>
            <person name="Rousvoal S."/>
            <person name="Samanta M."/>
            <person name="Samson G."/>
            <person name="Schroeder D.C."/>
            <person name="Segurens B."/>
            <person name="Strittmatter M."/>
            <person name="Tonon T."/>
            <person name="Tregear J.W."/>
            <person name="Valentin K."/>
            <person name="von Dassow P."/>
            <person name="Yamagishi T."/>
            <person name="Van de Peer Y."/>
            <person name="Wincker P."/>
        </authorList>
    </citation>
    <scope>NUCLEOTIDE SEQUENCE [LARGE SCALE GENOMIC DNA]</scope>
    <source>
        <strain evidence="15">Ec32 / CCAP1310/4</strain>
    </source>
</reference>
<evidence type="ECO:0000256" key="11">
    <source>
        <dbReference type="RuleBase" id="RU003822"/>
    </source>
</evidence>
<keyword evidence="3 11" id="KW-0633">Potassium transport</keyword>
<comment type="similarity">
    <text evidence="11">Belongs to the inward rectifier-type potassium channel (TC 1.A.2.1) family.</text>
</comment>
<evidence type="ECO:0000256" key="3">
    <source>
        <dbReference type="ARBA" id="ARBA00022538"/>
    </source>
</evidence>
<feature type="compositionally biased region" description="Polar residues" evidence="12">
    <location>
        <begin position="1"/>
        <end position="18"/>
    </location>
</feature>
<dbReference type="Gene3D" id="2.60.40.1400">
    <property type="entry name" value="G protein-activated inward rectifier potassium channel 1"/>
    <property type="match status" value="1"/>
</dbReference>
<dbReference type="AlphaFoldDB" id="D8LEB6"/>
<feature type="domain" description="Inward rectifier potassium channel C-terminal" evidence="13">
    <location>
        <begin position="232"/>
        <end position="296"/>
    </location>
</feature>
<feature type="region of interest" description="Disordered" evidence="12">
    <location>
        <begin position="170"/>
        <end position="207"/>
    </location>
</feature>
<keyword evidence="2 11" id="KW-0813">Transport</keyword>
<keyword evidence="15" id="KW-1185">Reference proteome</keyword>
<dbReference type="Pfam" id="PF17655">
    <property type="entry name" value="IRK_C"/>
    <property type="match status" value="1"/>
</dbReference>
<accession>D8LEB6</accession>
<evidence type="ECO:0000256" key="4">
    <source>
        <dbReference type="ARBA" id="ARBA00022692"/>
    </source>
</evidence>
<dbReference type="InParanoid" id="D8LEB6"/>
<feature type="region of interest" description="Disordered" evidence="12">
    <location>
        <begin position="1"/>
        <end position="36"/>
    </location>
</feature>
<proteinExistence type="inferred from homology"/>
<dbReference type="InterPro" id="IPR041647">
    <property type="entry name" value="IRK_C"/>
</dbReference>
<protein>
    <recommendedName>
        <fullName evidence="13">Inward rectifier potassium channel C-terminal domain-containing protein</fullName>
    </recommendedName>
</protein>
<keyword evidence="10 11" id="KW-0407">Ion channel</keyword>
<gene>
    <name evidence="14" type="ORF">Esi_0013_0130</name>
</gene>
<evidence type="ECO:0000313" key="15">
    <source>
        <dbReference type="Proteomes" id="UP000002630"/>
    </source>
</evidence>
<dbReference type="PANTHER" id="PTHR11767:SF103">
    <property type="entry name" value="POTASSIUM CHANNEL INWARDLY RECTIFYING TRANSMEMBRANE DOMAIN-CONTAINING PROTEIN"/>
    <property type="match status" value="1"/>
</dbReference>
<dbReference type="eggNOG" id="KOG3827">
    <property type="taxonomic scope" value="Eukaryota"/>
</dbReference>
<dbReference type="InterPro" id="IPR014756">
    <property type="entry name" value="Ig_E-set"/>
</dbReference>
<evidence type="ECO:0000256" key="7">
    <source>
        <dbReference type="ARBA" id="ARBA00022989"/>
    </source>
</evidence>
<dbReference type="GO" id="GO:0005886">
    <property type="term" value="C:plasma membrane"/>
    <property type="evidence" value="ECO:0007669"/>
    <property type="project" value="TreeGrafter"/>
</dbReference>
<keyword evidence="4 11" id="KW-0812">Transmembrane</keyword>
<dbReference type="EMBL" id="FN649760">
    <property type="protein sequence ID" value="CBN74201.1"/>
    <property type="molecule type" value="Genomic_DNA"/>
</dbReference>
<feature type="compositionally biased region" description="Basic and acidic residues" evidence="12">
    <location>
        <begin position="104"/>
        <end position="123"/>
    </location>
</feature>
<organism evidence="14 15">
    <name type="scientific">Ectocarpus siliculosus</name>
    <name type="common">Brown alga</name>
    <name type="synonym">Conferva siliculosa</name>
    <dbReference type="NCBI Taxonomy" id="2880"/>
    <lineage>
        <taxon>Eukaryota</taxon>
        <taxon>Sar</taxon>
        <taxon>Stramenopiles</taxon>
        <taxon>Ochrophyta</taxon>
        <taxon>PX clade</taxon>
        <taxon>Phaeophyceae</taxon>
        <taxon>Ectocarpales</taxon>
        <taxon>Ectocarpaceae</taxon>
        <taxon>Ectocarpus</taxon>
    </lineage>
</organism>
<keyword evidence="6 11" id="KW-0630">Potassium</keyword>
<dbReference type="GO" id="GO:0034702">
    <property type="term" value="C:monoatomic ion channel complex"/>
    <property type="evidence" value="ECO:0007669"/>
    <property type="project" value="UniProtKB-KW"/>
</dbReference>
<feature type="region of interest" description="Disordered" evidence="12">
    <location>
        <begin position="104"/>
        <end position="131"/>
    </location>
</feature>
<evidence type="ECO:0000256" key="2">
    <source>
        <dbReference type="ARBA" id="ARBA00022448"/>
    </source>
</evidence>
<keyword evidence="5 11" id="KW-0851">Voltage-gated channel</keyword>
<evidence type="ECO:0000256" key="5">
    <source>
        <dbReference type="ARBA" id="ARBA00022882"/>
    </source>
</evidence>
<evidence type="ECO:0000256" key="1">
    <source>
        <dbReference type="ARBA" id="ARBA00004141"/>
    </source>
</evidence>
<dbReference type="GO" id="GO:0005242">
    <property type="term" value="F:inward rectifier potassium channel activity"/>
    <property type="evidence" value="ECO:0007669"/>
    <property type="project" value="InterPro"/>
</dbReference>
<name>D8LEB6_ECTSI</name>
<evidence type="ECO:0000256" key="8">
    <source>
        <dbReference type="ARBA" id="ARBA00023065"/>
    </source>
</evidence>
<dbReference type="PRINTS" id="PR01320">
    <property type="entry name" value="KIRCHANNEL"/>
</dbReference>
<dbReference type="GO" id="GO:0034765">
    <property type="term" value="P:regulation of monoatomic ion transmembrane transport"/>
    <property type="evidence" value="ECO:0007669"/>
    <property type="project" value="TreeGrafter"/>
</dbReference>
<evidence type="ECO:0000259" key="13">
    <source>
        <dbReference type="Pfam" id="PF17655"/>
    </source>
</evidence>
<dbReference type="InterPro" id="IPR016449">
    <property type="entry name" value="K_chnl_inward-rec_Kir"/>
</dbReference>
<sequence length="310" mass="34424">MLRKQASSSSFSTDYQNLEQEELGSRLGNQGGRRQSAVYWEDASASEFGVNVNGRGTDDDTDNLGYVHRFPDLLKRWDDVDGDRGTWYEKMKRRLLRVEMERRRSEDMRRERERTGKTADDIRAASSRSRLAHAGFRRPPERMASIMRVGGGGVGEDCADDFAADRSKEAPALGRLSEGRQAPQGGLETPIGSPPVLSGSGDAPAGNGGGRARLNAGQWFAREERKAIDAYIQDRELEVVVILEGTDTSTGSTVQARHSYCWEDILWDRTFACCVTRGEDGACEVDFSKFHDTLRAPANCDDHGFIQSYA</sequence>
<evidence type="ECO:0000256" key="12">
    <source>
        <dbReference type="SAM" id="MobiDB-lite"/>
    </source>
</evidence>
<dbReference type="GO" id="GO:1990573">
    <property type="term" value="P:potassium ion import across plasma membrane"/>
    <property type="evidence" value="ECO:0007669"/>
    <property type="project" value="TreeGrafter"/>
</dbReference>
<dbReference type="SUPFAM" id="SSF81296">
    <property type="entry name" value="E set domains"/>
    <property type="match status" value="1"/>
</dbReference>
<dbReference type="Proteomes" id="UP000002630">
    <property type="component" value="Unassembled WGS sequence"/>
</dbReference>
<evidence type="ECO:0000313" key="14">
    <source>
        <dbReference type="EMBL" id="CBN74201.1"/>
    </source>
</evidence>
<keyword evidence="7" id="KW-1133">Transmembrane helix</keyword>
<dbReference type="OrthoDB" id="273257at2759"/>
<comment type="subcellular location">
    <subcellularLocation>
        <location evidence="1 11">Membrane</location>
        <topology evidence="1 11">Multi-pass membrane protein</topology>
    </subcellularLocation>
</comment>
<dbReference type="STRING" id="2880.D8LEB6"/>